<evidence type="ECO:0000313" key="1">
    <source>
        <dbReference type="EMBL" id="KAI3738070.1"/>
    </source>
</evidence>
<name>A0ACB9CUX9_CICIN</name>
<accession>A0ACB9CUX9</accession>
<organism evidence="1 2">
    <name type="scientific">Cichorium intybus</name>
    <name type="common">Chicory</name>
    <dbReference type="NCBI Taxonomy" id="13427"/>
    <lineage>
        <taxon>Eukaryota</taxon>
        <taxon>Viridiplantae</taxon>
        <taxon>Streptophyta</taxon>
        <taxon>Embryophyta</taxon>
        <taxon>Tracheophyta</taxon>
        <taxon>Spermatophyta</taxon>
        <taxon>Magnoliopsida</taxon>
        <taxon>eudicotyledons</taxon>
        <taxon>Gunneridae</taxon>
        <taxon>Pentapetalae</taxon>
        <taxon>asterids</taxon>
        <taxon>campanulids</taxon>
        <taxon>Asterales</taxon>
        <taxon>Asteraceae</taxon>
        <taxon>Cichorioideae</taxon>
        <taxon>Cichorieae</taxon>
        <taxon>Cichoriinae</taxon>
        <taxon>Cichorium</taxon>
    </lineage>
</organism>
<sequence>MARYRSPMPLSQNGGCRRIDKSISFKHKQRIPLCLRSSEIEHQRLFRVLQLEEDANMEYILIRGHIIRILQL</sequence>
<comment type="caution">
    <text evidence="1">The sequence shown here is derived from an EMBL/GenBank/DDBJ whole genome shotgun (WGS) entry which is preliminary data.</text>
</comment>
<reference evidence="1 2" key="2">
    <citation type="journal article" date="2022" name="Mol. Ecol. Resour.">
        <title>The genomes of chicory, endive, great burdock and yacon provide insights into Asteraceae paleo-polyploidization history and plant inulin production.</title>
        <authorList>
            <person name="Fan W."/>
            <person name="Wang S."/>
            <person name="Wang H."/>
            <person name="Wang A."/>
            <person name="Jiang F."/>
            <person name="Liu H."/>
            <person name="Zhao H."/>
            <person name="Xu D."/>
            <person name="Zhang Y."/>
        </authorList>
    </citation>
    <scope>NUCLEOTIDE SEQUENCE [LARGE SCALE GENOMIC DNA]</scope>
    <source>
        <strain evidence="2">cv. Punajuju</strain>
        <tissue evidence="1">Leaves</tissue>
    </source>
</reference>
<keyword evidence="2" id="KW-1185">Reference proteome</keyword>
<dbReference type="EMBL" id="CM042013">
    <property type="protein sequence ID" value="KAI3738070.1"/>
    <property type="molecule type" value="Genomic_DNA"/>
</dbReference>
<evidence type="ECO:0000313" key="2">
    <source>
        <dbReference type="Proteomes" id="UP001055811"/>
    </source>
</evidence>
<protein>
    <submittedName>
        <fullName evidence="1">Uncharacterized protein</fullName>
    </submittedName>
</protein>
<dbReference type="Proteomes" id="UP001055811">
    <property type="component" value="Linkage Group LG05"/>
</dbReference>
<proteinExistence type="predicted"/>
<reference evidence="2" key="1">
    <citation type="journal article" date="2022" name="Mol. Ecol. Resour.">
        <title>The genomes of chicory, endive, great burdock and yacon provide insights into Asteraceae palaeo-polyploidization history and plant inulin production.</title>
        <authorList>
            <person name="Fan W."/>
            <person name="Wang S."/>
            <person name="Wang H."/>
            <person name="Wang A."/>
            <person name="Jiang F."/>
            <person name="Liu H."/>
            <person name="Zhao H."/>
            <person name="Xu D."/>
            <person name="Zhang Y."/>
        </authorList>
    </citation>
    <scope>NUCLEOTIDE SEQUENCE [LARGE SCALE GENOMIC DNA]</scope>
    <source>
        <strain evidence="2">cv. Punajuju</strain>
    </source>
</reference>
<gene>
    <name evidence="1" type="ORF">L2E82_28088</name>
</gene>